<dbReference type="PROSITE" id="PS51257">
    <property type="entry name" value="PROKAR_LIPOPROTEIN"/>
    <property type="match status" value="1"/>
</dbReference>
<dbReference type="STRING" id="1616788.AR543_22360"/>
<evidence type="ECO:0008006" key="3">
    <source>
        <dbReference type="Google" id="ProtNLM"/>
    </source>
</evidence>
<accession>A0A172ZMV7</accession>
<keyword evidence="2" id="KW-1185">Reference proteome</keyword>
<organism evidence="1 2">
    <name type="scientific">Paenibacillus bovis</name>
    <dbReference type="NCBI Taxonomy" id="1616788"/>
    <lineage>
        <taxon>Bacteria</taxon>
        <taxon>Bacillati</taxon>
        <taxon>Bacillota</taxon>
        <taxon>Bacilli</taxon>
        <taxon>Bacillales</taxon>
        <taxon>Paenibacillaceae</taxon>
        <taxon>Paenibacillus</taxon>
    </lineage>
</organism>
<protein>
    <recommendedName>
        <fullName evidence="3">DUF4174 domain-containing protein</fullName>
    </recommendedName>
</protein>
<dbReference type="RefSeq" id="WP_060536498.1">
    <property type="nucleotide sequence ID" value="NZ_CP013023.1"/>
</dbReference>
<proteinExistence type="predicted"/>
<reference evidence="2" key="1">
    <citation type="submission" date="2015-10" db="EMBL/GenBank/DDBJ databases">
        <title>Genome of Paenibacillus bovis sp. nov.</title>
        <authorList>
            <person name="Wu Z."/>
            <person name="Gao C."/>
            <person name="Liu Z."/>
            <person name="Zheng H."/>
        </authorList>
    </citation>
    <scope>NUCLEOTIDE SEQUENCE [LARGE SCALE GENOMIC DNA]</scope>
    <source>
        <strain evidence="2">BD3526</strain>
    </source>
</reference>
<evidence type="ECO:0000313" key="1">
    <source>
        <dbReference type="EMBL" id="ANF98460.1"/>
    </source>
</evidence>
<dbReference type="KEGG" id="pbv:AR543_22360"/>
<dbReference type="OrthoDB" id="2658396at2"/>
<dbReference type="Proteomes" id="UP000078148">
    <property type="component" value="Chromosome"/>
</dbReference>
<reference evidence="1 2" key="2">
    <citation type="journal article" date="2016" name="Int. J. Syst. Evol. Microbiol.">
        <title>Paenibacillus bovis sp. nov., isolated from raw yak (Bos grunniens) milk.</title>
        <authorList>
            <person name="Gao C."/>
            <person name="Han J."/>
            <person name="Liu Z."/>
            <person name="Xu X."/>
            <person name="Hang F."/>
            <person name="Wu Z."/>
        </authorList>
    </citation>
    <scope>NUCLEOTIDE SEQUENCE [LARGE SCALE GENOMIC DNA]</scope>
    <source>
        <strain evidence="1 2">BD3526</strain>
    </source>
</reference>
<evidence type="ECO:0000313" key="2">
    <source>
        <dbReference type="Proteomes" id="UP000078148"/>
    </source>
</evidence>
<dbReference type="EMBL" id="CP013023">
    <property type="protein sequence ID" value="ANF98460.1"/>
    <property type="molecule type" value="Genomic_DNA"/>
</dbReference>
<sequence length="128" mass="14996">MRKIFVFLILVVLLTGCGANNREKAIGHLLSSQKKSEEISIIVFSKKSLEESFIRDLQTNVDYINNHIRIEDPIVNVSLINIKDDQTYNYEKIFGLQRDPQIILFQNNDVLLEPDKPEDIRQYFEKQK</sequence>
<dbReference type="AlphaFoldDB" id="A0A172ZMV7"/>
<gene>
    <name evidence="1" type="ORF">AR543_22360</name>
</gene>
<name>A0A172ZMV7_9BACL</name>